<protein>
    <submittedName>
        <fullName evidence="1">Uncharacterized protein</fullName>
    </submittedName>
</protein>
<evidence type="ECO:0000313" key="1">
    <source>
        <dbReference type="EMBL" id="JAD71604.1"/>
    </source>
</evidence>
<reference evidence="1" key="2">
    <citation type="journal article" date="2015" name="Data Brief">
        <title>Shoot transcriptome of the giant reed, Arundo donax.</title>
        <authorList>
            <person name="Barrero R.A."/>
            <person name="Guerrero F.D."/>
            <person name="Moolhuijzen P."/>
            <person name="Goolsby J.A."/>
            <person name="Tidwell J."/>
            <person name="Bellgard S.E."/>
            <person name="Bellgard M.I."/>
        </authorList>
    </citation>
    <scope>NUCLEOTIDE SEQUENCE</scope>
    <source>
        <tissue evidence="1">Shoot tissue taken approximately 20 cm above the soil surface</tissue>
    </source>
</reference>
<reference evidence="1" key="1">
    <citation type="submission" date="2014-09" db="EMBL/GenBank/DDBJ databases">
        <authorList>
            <person name="Magalhaes I.L.F."/>
            <person name="Oliveira U."/>
            <person name="Santos F.R."/>
            <person name="Vidigal T.H.D.A."/>
            <person name="Brescovit A.D."/>
            <person name="Santos A.J."/>
        </authorList>
    </citation>
    <scope>NUCLEOTIDE SEQUENCE</scope>
    <source>
        <tissue evidence="1">Shoot tissue taken approximately 20 cm above the soil surface</tissue>
    </source>
</reference>
<name>A0A0A9C5S7_ARUDO</name>
<dbReference type="AlphaFoldDB" id="A0A0A9C5S7"/>
<proteinExistence type="predicted"/>
<accession>A0A0A9C5S7</accession>
<organism evidence="1">
    <name type="scientific">Arundo donax</name>
    <name type="common">Giant reed</name>
    <name type="synonym">Donax arundinaceus</name>
    <dbReference type="NCBI Taxonomy" id="35708"/>
    <lineage>
        <taxon>Eukaryota</taxon>
        <taxon>Viridiplantae</taxon>
        <taxon>Streptophyta</taxon>
        <taxon>Embryophyta</taxon>
        <taxon>Tracheophyta</taxon>
        <taxon>Spermatophyta</taxon>
        <taxon>Magnoliopsida</taxon>
        <taxon>Liliopsida</taxon>
        <taxon>Poales</taxon>
        <taxon>Poaceae</taxon>
        <taxon>PACMAD clade</taxon>
        <taxon>Arundinoideae</taxon>
        <taxon>Arundineae</taxon>
        <taxon>Arundo</taxon>
    </lineage>
</organism>
<dbReference type="EMBL" id="GBRH01226291">
    <property type="protein sequence ID" value="JAD71604.1"/>
    <property type="molecule type" value="Transcribed_RNA"/>
</dbReference>
<sequence>MTLMSLVHDSLFSVFRMLRSPLNALMLACTHHQSKEKQSAIMKLGITETNFSGVACFRFLCSCLPWLFLCFLLTEIGCLIEYATT</sequence>